<accession>A0A976MBH7</accession>
<proteinExistence type="predicted"/>
<organism evidence="2 3">
    <name type="scientific">Theileria orientalis</name>
    <dbReference type="NCBI Taxonomy" id="68886"/>
    <lineage>
        <taxon>Eukaryota</taxon>
        <taxon>Sar</taxon>
        <taxon>Alveolata</taxon>
        <taxon>Apicomplexa</taxon>
        <taxon>Aconoidasida</taxon>
        <taxon>Piroplasmida</taxon>
        <taxon>Theileriidae</taxon>
        <taxon>Theileria</taxon>
    </lineage>
</organism>
<evidence type="ECO:0000313" key="3">
    <source>
        <dbReference type="Proteomes" id="UP000244811"/>
    </source>
</evidence>
<dbReference type="Proteomes" id="UP000244811">
    <property type="component" value="Chromosome 3"/>
</dbReference>
<reference evidence="2" key="1">
    <citation type="submission" date="2022-07" db="EMBL/GenBank/DDBJ databases">
        <title>Evaluation of T. orientalis genome assembly methods using nanopore sequencing and analysis of variation between genomes.</title>
        <authorList>
            <person name="Yam J."/>
            <person name="Micallef M.L."/>
            <person name="Liu M."/>
            <person name="Djordjevic S.P."/>
            <person name="Bogema D.R."/>
            <person name="Jenkins C."/>
        </authorList>
    </citation>
    <scope>NUCLEOTIDE SEQUENCE</scope>
    <source>
        <strain evidence="2">Goon Nure</strain>
    </source>
</reference>
<name>A0A976MBH7_THEOR</name>
<dbReference type="EMBL" id="CP056070">
    <property type="protein sequence ID" value="UKK01281.1"/>
    <property type="molecule type" value="Genomic_DNA"/>
</dbReference>
<dbReference type="AlphaFoldDB" id="A0A976MBH7"/>
<sequence>MSNTLSSQVFERISKLTNTLKLQTVELVNKASDPKKDEAEDSTSDDSVILIEPPEDVENNSFIKLIRERQNSLKKFDQELRQNYEKNCSSVSLEDLVSIAASLHGNIDDAMEYICNKMGMEKEELEGFKSPLDESIPVSLFKSNIKQKFLNPVYDSMNDPKNVELNRNDETEDTNSFNETDKPNGAEIAQVSVKSSSAETAKVHNFSPNTAPCRPEKARNTDVADLNNLALSEETRKLLGLE</sequence>
<gene>
    <name evidence="2" type="ORF">MACK_002094</name>
</gene>
<protein>
    <submittedName>
        <fullName evidence="2">Uncharacterized protein</fullName>
    </submittedName>
</protein>
<evidence type="ECO:0000256" key="1">
    <source>
        <dbReference type="SAM" id="MobiDB-lite"/>
    </source>
</evidence>
<feature type="region of interest" description="Disordered" evidence="1">
    <location>
        <begin position="160"/>
        <end position="219"/>
    </location>
</feature>
<evidence type="ECO:0000313" key="2">
    <source>
        <dbReference type="EMBL" id="UKK01281.1"/>
    </source>
</evidence>